<dbReference type="Proteomes" id="UP000789739">
    <property type="component" value="Unassembled WGS sequence"/>
</dbReference>
<organism evidence="1 2">
    <name type="scientific">Paraglomus brasilianum</name>
    <dbReference type="NCBI Taxonomy" id="144538"/>
    <lineage>
        <taxon>Eukaryota</taxon>
        <taxon>Fungi</taxon>
        <taxon>Fungi incertae sedis</taxon>
        <taxon>Mucoromycota</taxon>
        <taxon>Glomeromycotina</taxon>
        <taxon>Glomeromycetes</taxon>
        <taxon>Paraglomerales</taxon>
        <taxon>Paraglomeraceae</taxon>
        <taxon>Paraglomus</taxon>
    </lineage>
</organism>
<accession>A0A9N9HCX9</accession>
<dbReference type="AlphaFoldDB" id="A0A9N9HCX9"/>
<evidence type="ECO:0000313" key="1">
    <source>
        <dbReference type="EMBL" id="CAG8665969.1"/>
    </source>
</evidence>
<dbReference type="EMBL" id="CAJVPI010004216">
    <property type="protein sequence ID" value="CAG8665969.1"/>
    <property type="molecule type" value="Genomic_DNA"/>
</dbReference>
<protein>
    <submittedName>
        <fullName evidence="1">3124_t:CDS:1</fullName>
    </submittedName>
</protein>
<feature type="non-terminal residue" evidence="1">
    <location>
        <position position="1"/>
    </location>
</feature>
<name>A0A9N9HCX9_9GLOM</name>
<evidence type="ECO:0000313" key="2">
    <source>
        <dbReference type="Proteomes" id="UP000789739"/>
    </source>
</evidence>
<sequence>PRFNKCFKNWAHKPEVINDIKSRWKMRYLSYELLEILKVPVKLYPPQTSEDFRALFDDLEETEEQEEQT</sequence>
<reference evidence="1" key="1">
    <citation type="submission" date="2021-06" db="EMBL/GenBank/DDBJ databases">
        <authorList>
            <person name="Kallberg Y."/>
            <person name="Tangrot J."/>
            <person name="Rosling A."/>
        </authorList>
    </citation>
    <scope>NUCLEOTIDE SEQUENCE</scope>
    <source>
        <strain evidence="1">BR232B</strain>
    </source>
</reference>
<comment type="caution">
    <text evidence="1">The sequence shown here is derived from an EMBL/GenBank/DDBJ whole genome shotgun (WGS) entry which is preliminary data.</text>
</comment>
<keyword evidence="2" id="KW-1185">Reference proteome</keyword>
<proteinExistence type="predicted"/>
<dbReference type="OrthoDB" id="20729at2759"/>
<gene>
    <name evidence="1" type="ORF">PBRASI_LOCUS11046</name>
</gene>